<evidence type="ECO:0000256" key="1">
    <source>
        <dbReference type="SAM" id="MobiDB-lite"/>
    </source>
</evidence>
<dbReference type="Pfam" id="PF00704">
    <property type="entry name" value="Glyco_hydro_18"/>
    <property type="match status" value="3"/>
</dbReference>
<dbReference type="InterPro" id="IPR029070">
    <property type="entry name" value="Chitinase_insertion_sf"/>
</dbReference>
<dbReference type="InterPro" id="IPR011583">
    <property type="entry name" value="Chitinase_II/V-like_cat"/>
</dbReference>
<evidence type="ECO:0000313" key="5">
    <source>
        <dbReference type="Proteomes" id="UP000580250"/>
    </source>
</evidence>
<dbReference type="EMBL" id="CAJEWN010000311">
    <property type="protein sequence ID" value="CAD2178087.1"/>
    <property type="molecule type" value="Genomic_DNA"/>
</dbReference>
<comment type="caution">
    <text evidence="4">The sequence shown here is derived from an EMBL/GenBank/DDBJ whole genome shotgun (WGS) entry which is preliminary data.</text>
</comment>
<sequence length="1187" mass="136127">MAFPLGKIFKLFLILLLALSCEAKKRPPLEIEPEFRVDEVSEQNALKFELDKCAFYCFFVPLKDNVQIDLHFYKNISCSDIVYGFAEVNDNGLKLPTKLDLIPHSYYGNFKLITSLQLISTSPRVLLGMKMASNAHFLDLKRPELAQNVTRRMVFFTKRYGFSGIFLKFDSDVLLTPGFEQFVELLGDEIKKEKKRSGMRKLRLILSISSNWVKYVYRRMPKFDAYFDAFYLWLMKLALTVNFQYRLDPLHNSELVPLKDSLARNAEHLAGSGVPRKKIIIGLSTWARSYFIRKNEELKMPEVESLVYSNEDSGQTDGTLGYHEVCHLLDSKNKHHQLHYDNRSETTSLIIEDQWYSFNEPEHAAFIHKLDWISNHEFGGIGLFSIQGDDPLNNCTRGLLPLHRTVGDRFKCRRECTRLCFLDLEESRNSFAFEQLQPGWCSHMVLGQASVNPYVYSGPSKGMNLALKLYNDWERERKPFLIISFSGTVEQWRIATASPTRFILIERIRHLLDEHNADGVELNCANGGLDGPNNAYQMNSFLADLRRTLGWKKQILISLNPISFVDQLNFDFANMVRSVDYIVAIGYRYHRSTNTHTGHHSPLFKNSTLLNQPKMTIQGTLEELIYKKVPRKKLIVSLSAEAMSQHFVEDIYGTRSWESRRIGESASSISQNRIRAHGPGVVSQTQVCTIMKEATTISHFLNELGVPYLVNNDREFIAFDNSRSIQIKTVWLSLQNIAGIALHGLEHDNIAGECPEGEPFHLLRTIAQSQTCYNCDVSSVKTNNKNTTKENQNPSSPELLENSDDEEGELTEEEKDLKAKKISNDQTLRCQQFDEFTTNFTVFCSLSLDNVEIDMLAKLPLKQCNVFLINNLAKLDEHGKTVENEENKEKLEKIVSIANKKEKINLWGEVGCDMSQTQWERIINDRKREKTVAALNKLMTTYQLSGLLLDCDNFMRPPLRRDFSQFLNELNSELFEKDNEKENEKNVVDELMDCMPRLALKIQLSRKNISEVYEPEQLNKLLKFILLPSSIALSKAKAKVLNPLYPSGIANQENTDTQSATILTLEQAKIKSNLIILELPTFAILQKREEEKAEPLIVTQKEVCQFIRKPGVQHHTRYDAVTSYWKTGEEWLSGENEQTIKYKVQYALQRRLGGVLLKSLESDDPEDFCKNGGYGLLNTVHTARCGV</sequence>
<gene>
    <name evidence="4" type="ORF">MENT_LOCUS30005</name>
</gene>
<evidence type="ECO:0000256" key="2">
    <source>
        <dbReference type="SAM" id="SignalP"/>
    </source>
</evidence>
<dbReference type="InterPro" id="IPR017853">
    <property type="entry name" value="GH"/>
</dbReference>
<dbReference type="SMART" id="SM00636">
    <property type="entry name" value="Glyco_18"/>
    <property type="match status" value="1"/>
</dbReference>
<dbReference type="OrthoDB" id="73875at2759"/>
<dbReference type="GO" id="GO:0004568">
    <property type="term" value="F:chitinase activity"/>
    <property type="evidence" value="ECO:0007669"/>
    <property type="project" value="TreeGrafter"/>
</dbReference>
<dbReference type="GO" id="GO:0005576">
    <property type="term" value="C:extracellular region"/>
    <property type="evidence" value="ECO:0007669"/>
    <property type="project" value="TreeGrafter"/>
</dbReference>
<accession>A0A6V7VT10</accession>
<reference evidence="4 5" key="1">
    <citation type="submission" date="2020-08" db="EMBL/GenBank/DDBJ databases">
        <authorList>
            <person name="Koutsovoulos G."/>
            <person name="Danchin GJ E."/>
        </authorList>
    </citation>
    <scope>NUCLEOTIDE SEQUENCE [LARGE SCALE GENOMIC DNA]</scope>
</reference>
<dbReference type="GO" id="GO:0005975">
    <property type="term" value="P:carbohydrate metabolic process"/>
    <property type="evidence" value="ECO:0007669"/>
    <property type="project" value="InterPro"/>
</dbReference>
<feature type="domain" description="GH18" evidence="3">
    <location>
        <begin position="53"/>
        <end position="413"/>
    </location>
</feature>
<proteinExistence type="predicted"/>
<name>A0A6V7VT10_MELEN</name>
<feature type="chain" id="PRO_5027757654" description="GH18 domain-containing protein" evidence="2">
    <location>
        <begin position="24"/>
        <end position="1187"/>
    </location>
</feature>
<dbReference type="GO" id="GO:0008061">
    <property type="term" value="F:chitin binding"/>
    <property type="evidence" value="ECO:0007669"/>
    <property type="project" value="InterPro"/>
</dbReference>
<feature type="compositionally biased region" description="Acidic residues" evidence="1">
    <location>
        <begin position="801"/>
        <end position="814"/>
    </location>
</feature>
<dbReference type="PANTHER" id="PTHR11177:SF400">
    <property type="entry name" value="ENDOCHITINASE-RELATED"/>
    <property type="match status" value="1"/>
</dbReference>
<feature type="signal peptide" evidence="2">
    <location>
        <begin position="1"/>
        <end position="23"/>
    </location>
</feature>
<dbReference type="PROSITE" id="PS51910">
    <property type="entry name" value="GH18_2"/>
    <property type="match status" value="1"/>
</dbReference>
<keyword evidence="2" id="KW-0732">Signal</keyword>
<dbReference type="SUPFAM" id="SSF51445">
    <property type="entry name" value="(Trans)glycosidases"/>
    <property type="match status" value="3"/>
</dbReference>
<dbReference type="Gene3D" id="3.10.50.10">
    <property type="match status" value="3"/>
</dbReference>
<dbReference type="GO" id="GO:0006032">
    <property type="term" value="P:chitin catabolic process"/>
    <property type="evidence" value="ECO:0007669"/>
    <property type="project" value="TreeGrafter"/>
</dbReference>
<dbReference type="AlphaFoldDB" id="A0A6V7VT10"/>
<protein>
    <recommendedName>
        <fullName evidence="3">GH18 domain-containing protein</fullName>
    </recommendedName>
</protein>
<evidence type="ECO:0000313" key="4">
    <source>
        <dbReference type="EMBL" id="CAD2178087.1"/>
    </source>
</evidence>
<feature type="region of interest" description="Disordered" evidence="1">
    <location>
        <begin position="783"/>
        <end position="817"/>
    </location>
</feature>
<dbReference type="Gene3D" id="3.20.20.80">
    <property type="entry name" value="Glycosidases"/>
    <property type="match status" value="3"/>
</dbReference>
<dbReference type="Proteomes" id="UP000580250">
    <property type="component" value="Unassembled WGS sequence"/>
</dbReference>
<dbReference type="PANTHER" id="PTHR11177">
    <property type="entry name" value="CHITINASE"/>
    <property type="match status" value="1"/>
</dbReference>
<dbReference type="PROSITE" id="PS51257">
    <property type="entry name" value="PROKAR_LIPOPROTEIN"/>
    <property type="match status" value="1"/>
</dbReference>
<organism evidence="4 5">
    <name type="scientific">Meloidogyne enterolobii</name>
    <name type="common">Root-knot nematode worm</name>
    <name type="synonym">Meloidogyne mayaguensis</name>
    <dbReference type="NCBI Taxonomy" id="390850"/>
    <lineage>
        <taxon>Eukaryota</taxon>
        <taxon>Metazoa</taxon>
        <taxon>Ecdysozoa</taxon>
        <taxon>Nematoda</taxon>
        <taxon>Chromadorea</taxon>
        <taxon>Rhabditida</taxon>
        <taxon>Tylenchina</taxon>
        <taxon>Tylenchomorpha</taxon>
        <taxon>Tylenchoidea</taxon>
        <taxon>Meloidogynidae</taxon>
        <taxon>Meloidogyninae</taxon>
        <taxon>Meloidogyne</taxon>
    </lineage>
</organism>
<dbReference type="InterPro" id="IPR001223">
    <property type="entry name" value="Glyco_hydro18_cat"/>
</dbReference>
<evidence type="ECO:0000259" key="3">
    <source>
        <dbReference type="PROSITE" id="PS51910"/>
    </source>
</evidence>
<dbReference type="InterPro" id="IPR050314">
    <property type="entry name" value="Glycosyl_Hydrlase_18"/>
</dbReference>